<dbReference type="SUPFAM" id="SSF51197">
    <property type="entry name" value="Clavaminate synthase-like"/>
    <property type="match status" value="1"/>
</dbReference>
<reference evidence="2 3" key="1">
    <citation type="submission" date="2021-09" db="EMBL/GenBank/DDBJ databases">
        <title>Genomic insights and catalytic innovation underlie evolution of tropane alkaloids biosynthesis.</title>
        <authorList>
            <person name="Wang Y.-J."/>
            <person name="Tian T."/>
            <person name="Huang J.-P."/>
            <person name="Huang S.-X."/>
        </authorList>
    </citation>
    <scope>NUCLEOTIDE SEQUENCE [LARGE SCALE GENOMIC DNA]</scope>
    <source>
        <strain evidence="2">KIB-2018</strain>
        <tissue evidence="2">Leaf</tissue>
    </source>
</reference>
<dbReference type="AlphaFoldDB" id="A0AAV8SP94"/>
<accession>A0AAV8SP94</accession>
<dbReference type="Proteomes" id="UP001159364">
    <property type="component" value="Linkage Group LG09"/>
</dbReference>
<dbReference type="PANTHER" id="PTHR34945:SF4">
    <property type="entry name" value="2-OXOGLUTARATE (2OG) AND FE(II)-DEPENDENT OXYGENASE SUPERFAMILY PROTEIN"/>
    <property type="match status" value="1"/>
</dbReference>
<organism evidence="2 3">
    <name type="scientific">Erythroxylum novogranatense</name>
    <dbReference type="NCBI Taxonomy" id="1862640"/>
    <lineage>
        <taxon>Eukaryota</taxon>
        <taxon>Viridiplantae</taxon>
        <taxon>Streptophyta</taxon>
        <taxon>Embryophyta</taxon>
        <taxon>Tracheophyta</taxon>
        <taxon>Spermatophyta</taxon>
        <taxon>Magnoliopsida</taxon>
        <taxon>eudicotyledons</taxon>
        <taxon>Gunneridae</taxon>
        <taxon>Pentapetalae</taxon>
        <taxon>rosids</taxon>
        <taxon>fabids</taxon>
        <taxon>Malpighiales</taxon>
        <taxon>Erythroxylaceae</taxon>
        <taxon>Erythroxylum</taxon>
    </lineage>
</organism>
<feature type="region of interest" description="Disordered" evidence="1">
    <location>
        <begin position="50"/>
        <end position="75"/>
    </location>
</feature>
<dbReference type="EMBL" id="JAIWQS010000009">
    <property type="protein sequence ID" value="KAJ8753878.1"/>
    <property type="molecule type" value="Genomic_DNA"/>
</dbReference>
<evidence type="ECO:0000256" key="1">
    <source>
        <dbReference type="SAM" id="MobiDB-lite"/>
    </source>
</evidence>
<gene>
    <name evidence="2" type="ORF">K2173_000132</name>
</gene>
<feature type="region of interest" description="Disordered" evidence="1">
    <location>
        <begin position="1"/>
        <end position="28"/>
    </location>
</feature>
<dbReference type="PANTHER" id="PTHR34945">
    <property type="entry name" value="2-OXOGLUTARATE (2OG) AND FE(II)-DEPENDENT OXYGENASE SUPERFAMILY PROTEIN"/>
    <property type="match status" value="1"/>
</dbReference>
<proteinExistence type="predicted"/>
<keyword evidence="3" id="KW-1185">Reference proteome</keyword>
<protein>
    <submittedName>
        <fullName evidence="2">Uncharacterized protein</fullName>
    </submittedName>
</protein>
<sequence>MSLDRLPSEISLSAPCPSPIPTGKGSRSAADDVFSVFLNSSLNVPDLTLPEPLSARHQPPADVALPSLESPDDGESVDRVLRSTGELGVFKITCDGRFAEVPERLELDRVFRLLEDMDTGFRGKLSLRGVSKQRIAWVRSNKAKLECFGDETFRDFSEKMEQVASKLDSIAKLLSRLFYEYITKKQKLLEHKRMHVKEPVLSLCRYDQDQEDTGSTHDVTIDSGLDDHAFCLHLPTTHSKFVVQSARGPLSFEADPDTVVVTIGQRIEGWSMGDFRSVYGEMICEQNLHDREAIFAVELKCFSFSLDKFPNQDYTKISIRDQLLIALVILSFYNLYLSILS</sequence>
<dbReference type="Gene3D" id="2.60.120.330">
    <property type="entry name" value="B-lactam Antibiotic, Isopenicillin N Synthase, Chain"/>
    <property type="match status" value="1"/>
</dbReference>
<name>A0AAV8SP94_9ROSI</name>
<comment type="caution">
    <text evidence="2">The sequence shown here is derived from an EMBL/GenBank/DDBJ whole genome shotgun (WGS) entry which is preliminary data.</text>
</comment>
<evidence type="ECO:0000313" key="2">
    <source>
        <dbReference type="EMBL" id="KAJ8753878.1"/>
    </source>
</evidence>
<evidence type="ECO:0000313" key="3">
    <source>
        <dbReference type="Proteomes" id="UP001159364"/>
    </source>
</evidence>
<dbReference type="InterPro" id="IPR027443">
    <property type="entry name" value="IPNS-like_sf"/>
</dbReference>